<proteinExistence type="inferred from homology"/>
<keyword evidence="6" id="KW-1185">Reference proteome</keyword>
<dbReference type="SMART" id="SM00397">
    <property type="entry name" value="t_SNARE"/>
    <property type="match status" value="2"/>
</dbReference>
<feature type="compositionally biased region" description="Polar residues" evidence="3">
    <location>
        <begin position="112"/>
        <end position="124"/>
    </location>
</feature>
<dbReference type="PANTHER" id="PTHR19305">
    <property type="entry name" value="SYNAPTOSOMAL ASSOCIATED PROTEIN"/>
    <property type="match status" value="1"/>
</dbReference>
<feature type="domain" description="T-SNARE coiled-coil homology" evidence="4">
    <location>
        <begin position="407"/>
        <end position="469"/>
    </location>
</feature>
<dbReference type="OrthoDB" id="18679at2759"/>
<dbReference type="SUPFAM" id="SSF58038">
    <property type="entry name" value="SNARE fusion complex"/>
    <property type="match status" value="2"/>
</dbReference>
<dbReference type="GeneID" id="28724763"/>
<name>A0A0X8HU63_9SACH</name>
<dbReference type="Proteomes" id="UP000243052">
    <property type="component" value="Chromosome v"/>
</dbReference>
<dbReference type="GO" id="GO:0005484">
    <property type="term" value="F:SNAP receptor activity"/>
    <property type="evidence" value="ECO:0007669"/>
    <property type="project" value="TreeGrafter"/>
</dbReference>
<evidence type="ECO:0000256" key="2">
    <source>
        <dbReference type="SAM" id="Coils"/>
    </source>
</evidence>
<dbReference type="InterPro" id="IPR000727">
    <property type="entry name" value="T_SNARE_dom"/>
</dbReference>
<evidence type="ECO:0000259" key="4">
    <source>
        <dbReference type="PROSITE" id="PS50192"/>
    </source>
</evidence>
<organism evidence="5 6">
    <name type="scientific">Eremothecium sinecaudum</name>
    <dbReference type="NCBI Taxonomy" id="45286"/>
    <lineage>
        <taxon>Eukaryota</taxon>
        <taxon>Fungi</taxon>
        <taxon>Dikarya</taxon>
        <taxon>Ascomycota</taxon>
        <taxon>Saccharomycotina</taxon>
        <taxon>Saccharomycetes</taxon>
        <taxon>Saccharomycetales</taxon>
        <taxon>Saccharomycetaceae</taxon>
        <taxon>Eremothecium</taxon>
    </lineage>
</organism>
<protein>
    <submittedName>
        <fullName evidence="5">HER194Wp</fullName>
    </submittedName>
</protein>
<feature type="region of interest" description="Disordered" evidence="3">
    <location>
        <begin position="1"/>
        <end position="149"/>
    </location>
</feature>
<dbReference type="PROSITE" id="PS50192">
    <property type="entry name" value="T_SNARE"/>
    <property type="match status" value="1"/>
</dbReference>
<comment type="similarity">
    <text evidence="1">Belongs to the SNAP-25 family.</text>
</comment>
<reference evidence="5 6" key="1">
    <citation type="submission" date="2016-01" db="EMBL/GenBank/DDBJ databases">
        <title>Genome sequence of the yeast Holleya sinecauda.</title>
        <authorList>
            <person name="Dietrich F.S."/>
        </authorList>
    </citation>
    <scope>NUCLEOTIDE SEQUENCE [LARGE SCALE GENOMIC DNA]</scope>
    <source>
        <strain evidence="5 6">ATCC 58844</strain>
    </source>
</reference>
<gene>
    <name evidence="5" type="ORF">AW171_hschr53424</name>
</gene>
<accession>A0A0X8HU63</accession>
<dbReference type="CDD" id="cd15886">
    <property type="entry name" value="SNARE_SEC9N"/>
    <property type="match status" value="1"/>
</dbReference>
<feature type="region of interest" description="Disordered" evidence="3">
    <location>
        <begin position="163"/>
        <end position="190"/>
    </location>
</feature>
<dbReference type="GO" id="GO:0005886">
    <property type="term" value="C:plasma membrane"/>
    <property type="evidence" value="ECO:0007669"/>
    <property type="project" value="TreeGrafter"/>
</dbReference>
<feature type="compositionally biased region" description="Low complexity" evidence="3">
    <location>
        <begin position="125"/>
        <end position="136"/>
    </location>
</feature>
<feature type="coiled-coil region" evidence="2">
    <location>
        <begin position="294"/>
        <end position="328"/>
    </location>
</feature>
<feature type="compositionally biased region" description="Polar residues" evidence="3">
    <location>
        <begin position="137"/>
        <end position="147"/>
    </location>
</feature>
<evidence type="ECO:0000313" key="5">
    <source>
        <dbReference type="EMBL" id="AMD21473.1"/>
    </source>
</evidence>
<dbReference type="GO" id="GO:0006906">
    <property type="term" value="P:vesicle fusion"/>
    <property type="evidence" value="ECO:0007669"/>
    <property type="project" value="TreeGrafter"/>
</dbReference>
<evidence type="ECO:0000256" key="3">
    <source>
        <dbReference type="SAM" id="MobiDB-lite"/>
    </source>
</evidence>
<dbReference type="Gene3D" id="1.20.5.110">
    <property type="match status" value="2"/>
</dbReference>
<feature type="compositionally biased region" description="Basic and acidic residues" evidence="3">
    <location>
        <begin position="174"/>
        <end position="190"/>
    </location>
</feature>
<dbReference type="PANTHER" id="PTHR19305:SF9">
    <property type="entry name" value="SYNAPTOSOMAL-ASSOCIATED PROTEIN 29"/>
    <property type="match status" value="1"/>
</dbReference>
<evidence type="ECO:0000256" key="1">
    <source>
        <dbReference type="ARBA" id="ARBA00009480"/>
    </source>
</evidence>
<dbReference type="CDD" id="cd15857">
    <property type="entry name" value="SNARE_SEC9C"/>
    <property type="match status" value="1"/>
</dbReference>
<keyword evidence="2" id="KW-0175">Coiled coil</keyword>
<dbReference type="RefSeq" id="XP_017988469.1">
    <property type="nucleotide sequence ID" value="XM_018132980.1"/>
</dbReference>
<dbReference type="AlphaFoldDB" id="A0A0X8HU63"/>
<dbReference type="EMBL" id="CP014245">
    <property type="protein sequence ID" value="AMD21473.1"/>
    <property type="molecule type" value="Genomic_DNA"/>
</dbReference>
<dbReference type="GO" id="GO:0019905">
    <property type="term" value="F:syntaxin binding"/>
    <property type="evidence" value="ECO:0007669"/>
    <property type="project" value="TreeGrafter"/>
</dbReference>
<evidence type="ECO:0000313" key="6">
    <source>
        <dbReference type="Proteomes" id="UP000243052"/>
    </source>
</evidence>
<sequence>MGIKKLFKIKPPEDISPEQNRKKLLEQGIPVKDTVPRSRERFSAYGKYASDRTQHRQYAPSGYEAEGYHSQGHMSNEEADLESLNKAPFDPYETSTSSLNRKAIDPYAVVSSDLSYGERSNTRQSNTYTSTETYSSLDTGQSKNDGSNPYACMKDDVYSSGSFSLTGKRQLRTQSEDTVKRAQKNSQRDGLDELDLNAVIDHPSDADDLNNSIHEEQSYNGESKGFRTFEDVQREAALREQQMEDEDVDEIKREIRFTKQSSVASTRNTLKMAQDAEVSGTNTLGMLGHQSEKLNDVEQNLHLIKMQNRAAENNVAELKKLNRNILAVHVGNPFTSKRKMREAEARIKSQKRIDNYQQEELNSNFVQSTRRIESALKSESGIRERYERDRVLDRAKQYQFEQDEEDNEMELEISRNLDKIGQVSSRLRKLALSTGQEVDAQRRRIEKIEEDADGLDVRIHMNTSKMTNIR</sequence>
<dbReference type="GO" id="GO:0006887">
    <property type="term" value="P:exocytosis"/>
    <property type="evidence" value="ECO:0007669"/>
    <property type="project" value="TreeGrafter"/>
</dbReference>
<dbReference type="STRING" id="45286.A0A0X8HU63"/>
<dbReference type="GO" id="GO:0031201">
    <property type="term" value="C:SNARE complex"/>
    <property type="evidence" value="ECO:0007669"/>
    <property type="project" value="TreeGrafter"/>
</dbReference>